<gene>
    <name evidence="7" type="ORF">IAC68_02660</name>
</gene>
<dbReference type="Gene3D" id="3.90.226.10">
    <property type="entry name" value="2-enoyl-CoA Hydratase, Chain A, domain 1"/>
    <property type="match status" value="1"/>
</dbReference>
<dbReference type="Proteomes" id="UP000823635">
    <property type="component" value="Unassembled WGS sequence"/>
</dbReference>
<dbReference type="InterPro" id="IPR029045">
    <property type="entry name" value="ClpP/crotonase-like_dom_sf"/>
</dbReference>
<evidence type="ECO:0000259" key="6">
    <source>
        <dbReference type="PROSITE" id="PS50106"/>
    </source>
</evidence>
<dbReference type="CDD" id="cd07560">
    <property type="entry name" value="Peptidase_S41_CPP"/>
    <property type="match status" value="1"/>
</dbReference>
<dbReference type="PANTHER" id="PTHR32060:SF30">
    <property type="entry name" value="CARBOXY-TERMINAL PROCESSING PROTEASE CTPA"/>
    <property type="match status" value="1"/>
</dbReference>
<evidence type="ECO:0000256" key="3">
    <source>
        <dbReference type="ARBA" id="ARBA00022801"/>
    </source>
</evidence>
<reference evidence="7" key="2">
    <citation type="journal article" date="2021" name="PeerJ">
        <title>Extensive microbial diversity within the chicken gut microbiome revealed by metagenomics and culture.</title>
        <authorList>
            <person name="Gilroy R."/>
            <person name="Ravi A."/>
            <person name="Getino M."/>
            <person name="Pursley I."/>
            <person name="Horton D.L."/>
            <person name="Alikhan N.F."/>
            <person name="Baker D."/>
            <person name="Gharbi K."/>
            <person name="Hall N."/>
            <person name="Watson M."/>
            <person name="Adriaenssens E.M."/>
            <person name="Foster-Nyarko E."/>
            <person name="Jarju S."/>
            <person name="Secka A."/>
            <person name="Antonio M."/>
            <person name="Oren A."/>
            <person name="Chaudhuri R.R."/>
            <person name="La Ragione R."/>
            <person name="Hildebrand F."/>
            <person name="Pallen M.J."/>
        </authorList>
    </citation>
    <scope>NUCLEOTIDE SEQUENCE</scope>
    <source>
        <strain evidence="7">15467</strain>
    </source>
</reference>
<comment type="similarity">
    <text evidence="1 5">Belongs to the peptidase S41A family.</text>
</comment>
<feature type="domain" description="PDZ" evidence="6">
    <location>
        <begin position="54"/>
        <end position="135"/>
    </location>
</feature>
<evidence type="ECO:0000256" key="1">
    <source>
        <dbReference type="ARBA" id="ARBA00009179"/>
    </source>
</evidence>
<keyword evidence="2 5" id="KW-0645">Protease</keyword>
<evidence type="ECO:0000313" key="8">
    <source>
        <dbReference type="Proteomes" id="UP000823635"/>
    </source>
</evidence>
<dbReference type="GO" id="GO:0008236">
    <property type="term" value="F:serine-type peptidase activity"/>
    <property type="evidence" value="ECO:0007669"/>
    <property type="project" value="UniProtKB-KW"/>
</dbReference>
<keyword evidence="3 5" id="KW-0378">Hydrolase</keyword>
<dbReference type="NCBIfam" id="TIGR00225">
    <property type="entry name" value="prc"/>
    <property type="match status" value="1"/>
</dbReference>
<dbReference type="GO" id="GO:0007165">
    <property type="term" value="P:signal transduction"/>
    <property type="evidence" value="ECO:0007669"/>
    <property type="project" value="TreeGrafter"/>
</dbReference>
<dbReference type="SUPFAM" id="SSF50156">
    <property type="entry name" value="PDZ domain-like"/>
    <property type="match status" value="1"/>
</dbReference>
<accession>A0A9D9DLI7</accession>
<organism evidence="7 8">
    <name type="scientific">Candidatus Egerieousia excrementavium</name>
    <dbReference type="NCBI Taxonomy" id="2840778"/>
    <lineage>
        <taxon>Bacteria</taxon>
        <taxon>Pseudomonadati</taxon>
        <taxon>Bacteroidota</taxon>
        <taxon>Bacteroidia</taxon>
        <taxon>Bacteroidales</taxon>
        <taxon>Candidatus Egerieousia</taxon>
    </lineage>
</organism>
<dbReference type="InterPro" id="IPR041489">
    <property type="entry name" value="PDZ_6"/>
</dbReference>
<proteinExistence type="inferred from homology"/>
<dbReference type="SMART" id="SM00245">
    <property type="entry name" value="TSPc"/>
    <property type="match status" value="1"/>
</dbReference>
<protein>
    <submittedName>
        <fullName evidence="7">S41 family peptidase</fullName>
    </submittedName>
</protein>
<dbReference type="GO" id="GO:0006508">
    <property type="term" value="P:proteolysis"/>
    <property type="evidence" value="ECO:0007669"/>
    <property type="project" value="UniProtKB-KW"/>
</dbReference>
<name>A0A9D9DLI7_9BACT</name>
<dbReference type="GO" id="GO:0030288">
    <property type="term" value="C:outer membrane-bounded periplasmic space"/>
    <property type="evidence" value="ECO:0007669"/>
    <property type="project" value="TreeGrafter"/>
</dbReference>
<keyword evidence="4 5" id="KW-0720">Serine protease</keyword>
<dbReference type="InterPro" id="IPR036034">
    <property type="entry name" value="PDZ_sf"/>
</dbReference>
<dbReference type="InterPro" id="IPR001478">
    <property type="entry name" value="PDZ"/>
</dbReference>
<comment type="caution">
    <text evidence="7">The sequence shown here is derived from an EMBL/GenBank/DDBJ whole genome shotgun (WGS) entry which is preliminary data.</text>
</comment>
<dbReference type="Gene3D" id="2.30.42.10">
    <property type="match status" value="1"/>
</dbReference>
<evidence type="ECO:0000256" key="4">
    <source>
        <dbReference type="ARBA" id="ARBA00022825"/>
    </source>
</evidence>
<dbReference type="GO" id="GO:0004175">
    <property type="term" value="F:endopeptidase activity"/>
    <property type="evidence" value="ECO:0007669"/>
    <property type="project" value="TreeGrafter"/>
</dbReference>
<dbReference type="InterPro" id="IPR004447">
    <property type="entry name" value="Peptidase_S41A"/>
</dbReference>
<dbReference type="PROSITE" id="PS50106">
    <property type="entry name" value="PDZ"/>
    <property type="match status" value="1"/>
</dbReference>
<sequence>MARSLEIQNNILKELVNGFVDSVSVEKLVNTGINAMLGSLDPYTEYIPEEDEKNIELLTTATYGGIGAMIKKLDTTGVIISQPYLGSPAVKYGLEPGDVILEIDGEDVMPLNAEECSSRMKGEPGTSVRFLVRKGRSGKTAEIEVVRERIHIPDVSYSGILKDTIGYIKIDGFTVNGSEDVRKAVVSLKEKGARRLILDLRGNGGGLLDEAVDIVSLFVPKGTLVVTQKGRANVGADMEYRTKKEPVDTLIPLMVLVNSGSASSSEIVTGAIQDLDRGYVAGTRTYGKGLVQAIRPVGYNGTMKMTIAKYYTPSGRCVQAIDYSHRNSDGSVGYVPDSLKKAFRTRLGRTVYDGGGITPDSVIASDQYSRIAISLVMNDIINDYAIKFYSEHDSIPPVMDFSLTDEQYGDFVKYAVSREFDSRSGAQVLMEDLLKSARQEELDEYIKAEAEALKAKLSISKEQMLLLKKEEIRPLVEEEIANKYYFTPGRVEAIIKSDSQLHKAVALFAGE</sequence>
<dbReference type="EMBL" id="JADINB010000062">
    <property type="protein sequence ID" value="MBO8428820.1"/>
    <property type="molecule type" value="Genomic_DNA"/>
</dbReference>
<dbReference type="Gene3D" id="3.30.750.44">
    <property type="match status" value="1"/>
</dbReference>
<dbReference type="CDD" id="cd06782">
    <property type="entry name" value="cpPDZ_CPP-like"/>
    <property type="match status" value="1"/>
</dbReference>
<dbReference type="Pfam" id="PF03572">
    <property type="entry name" value="Peptidase_S41"/>
    <property type="match status" value="1"/>
</dbReference>
<dbReference type="PANTHER" id="PTHR32060">
    <property type="entry name" value="TAIL-SPECIFIC PROTEASE"/>
    <property type="match status" value="1"/>
</dbReference>
<evidence type="ECO:0000256" key="5">
    <source>
        <dbReference type="RuleBase" id="RU004404"/>
    </source>
</evidence>
<dbReference type="SUPFAM" id="SSF52096">
    <property type="entry name" value="ClpP/crotonase"/>
    <property type="match status" value="1"/>
</dbReference>
<dbReference type="SMART" id="SM00228">
    <property type="entry name" value="PDZ"/>
    <property type="match status" value="1"/>
</dbReference>
<dbReference type="Pfam" id="PF17820">
    <property type="entry name" value="PDZ_6"/>
    <property type="match status" value="1"/>
</dbReference>
<evidence type="ECO:0000256" key="2">
    <source>
        <dbReference type="ARBA" id="ARBA00022670"/>
    </source>
</evidence>
<dbReference type="AlphaFoldDB" id="A0A9D9DLI7"/>
<reference evidence="7" key="1">
    <citation type="submission" date="2020-10" db="EMBL/GenBank/DDBJ databases">
        <authorList>
            <person name="Gilroy R."/>
        </authorList>
    </citation>
    <scope>NUCLEOTIDE SEQUENCE</scope>
    <source>
        <strain evidence="7">15467</strain>
    </source>
</reference>
<dbReference type="InterPro" id="IPR005151">
    <property type="entry name" value="Tail-specific_protease"/>
</dbReference>
<evidence type="ECO:0000313" key="7">
    <source>
        <dbReference type="EMBL" id="MBO8428820.1"/>
    </source>
</evidence>